<dbReference type="SUPFAM" id="SSF51161">
    <property type="entry name" value="Trimeric LpxA-like enzymes"/>
    <property type="match status" value="1"/>
</dbReference>
<comment type="subcellular location">
    <subcellularLocation>
        <location evidence="1">Cytoplasm</location>
        <location evidence="1">Cytoskeleton</location>
    </subcellularLocation>
</comment>
<dbReference type="GO" id="GO:0007052">
    <property type="term" value="P:mitotic spindle organization"/>
    <property type="evidence" value="ECO:0007669"/>
    <property type="project" value="TreeGrafter"/>
</dbReference>
<sequence>MCSSMPPIIGQHALLDGANKVCIHFIHRHLKKSLHCGGQKRKISWNPDKSGGTQQVMIIGNNNIFEVGSYIESTKIGDHNVVEAKGYVGRHLEMTSGCIIGAKCEVKGQERLPENTVISGSDCVRRIAADRPPAQGLQIEFLMKILPNYHYIRRLKSGSSQRK</sequence>
<evidence type="ECO:0000256" key="3">
    <source>
        <dbReference type="ARBA" id="ARBA00016573"/>
    </source>
</evidence>
<proteinExistence type="inferred from homology"/>
<dbReference type="GO" id="GO:0005869">
    <property type="term" value="C:dynactin complex"/>
    <property type="evidence" value="ECO:0007669"/>
    <property type="project" value="InterPro"/>
</dbReference>
<dbReference type="Gene3D" id="2.160.10.10">
    <property type="entry name" value="Hexapeptide repeat proteins"/>
    <property type="match status" value="1"/>
</dbReference>
<evidence type="ECO:0000256" key="2">
    <source>
        <dbReference type="ARBA" id="ARBA00007719"/>
    </source>
</evidence>
<keyword evidence="8" id="KW-1185">Reference proteome</keyword>
<evidence type="ECO:0000313" key="8">
    <source>
        <dbReference type="Proteomes" id="UP001186944"/>
    </source>
</evidence>
<protein>
    <recommendedName>
        <fullName evidence="3">Dynactin subunit 6</fullName>
    </recommendedName>
</protein>
<dbReference type="EMBL" id="VSWD01000008">
    <property type="protein sequence ID" value="KAK3096275.1"/>
    <property type="molecule type" value="Genomic_DNA"/>
</dbReference>
<accession>A0AA88YAU6</accession>
<keyword evidence="5" id="KW-0206">Cytoskeleton</keyword>
<reference evidence="7" key="1">
    <citation type="submission" date="2019-08" db="EMBL/GenBank/DDBJ databases">
        <title>The improved chromosome-level genome for the pearl oyster Pinctada fucata martensii using PacBio sequencing and Hi-C.</title>
        <authorList>
            <person name="Zheng Z."/>
        </authorList>
    </citation>
    <scope>NUCLEOTIDE SEQUENCE</scope>
    <source>
        <strain evidence="7">ZZ-2019</strain>
        <tissue evidence="7">Adductor muscle</tissue>
    </source>
</reference>
<dbReference type="GO" id="GO:0070840">
    <property type="term" value="F:dynein complex binding"/>
    <property type="evidence" value="ECO:0007669"/>
    <property type="project" value="TreeGrafter"/>
</dbReference>
<keyword evidence="4" id="KW-0963">Cytoplasm</keyword>
<evidence type="ECO:0000313" key="7">
    <source>
        <dbReference type="EMBL" id="KAK3096275.1"/>
    </source>
</evidence>
<dbReference type="InterPro" id="IPR027777">
    <property type="entry name" value="DCTN6"/>
</dbReference>
<comment type="similarity">
    <text evidence="2">Belongs to the dynactin subunits 5/6 family. Dynactin subunit 6 subfamily.</text>
</comment>
<dbReference type="Proteomes" id="UP001186944">
    <property type="component" value="Unassembled WGS sequence"/>
</dbReference>
<organism evidence="7 8">
    <name type="scientific">Pinctada imbricata</name>
    <name type="common">Atlantic pearl-oyster</name>
    <name type="synonym">Pinctada martensii</name>
    <dbReference type="NCBI Taxonomy" id="66713"/>
    <lineage>
        <taxon>Eukaryota</taxon>
        <taxon>Metazoa</taxon>
        <taxon>Spiralia</taxon>
        <taxon>Lophotrochozoa</taxon>
        <taxon>Mollusca</taxon>
        <taxon>Bivalvia</taxon>
        <taxon>Autobranchia</taxon>
        <taxon>Pteriomorphia</taxon>
        <taxon>Pterioida</taxon>
        <taxon>Pterioidea</taxon>
        <taxon>Pteriidae</taxon>
        <taxon>Pinctada</taxon>
    </lineage>
</organism>
<dbReference type="PANTHER" id="PTHR13072:SF0">
    <property type="entry name" value="DYNACTIN SUBUNIT 6"/>
    <property type="match status" value="1"/>
</dbReference>
<evidence type="ECO:0000256" key="5">
    <source>
        <dbReference type="ARBA" id="ARBA00023212"/>
    </source>
</evidence>
<name>A0AA88YAU6_PINIB</name>
<evidence type="ECO:0000256" key="6">
    <source>
        <dbReference type="ARBA" id="ARBA00034687"/>
    </source>
</evidence>
<evidence type="ECO:0000256" key="4">
    <source>
        <dbReference type="ARBA" id="ARBA00022490"/>
    </source>
</evidence>
<comment type="function">
    <text evidence="6">Part of the dynactin complex that activates the molecular motor dynein for ultra-processive transport along microtubules.</text>
</comment>
<dbReference type="AlphaFoldDB" id="A0AA88YAU6"/>
<evidence type="ECO:0000256" key="1">
    <source>
        <dbReference type="ARBA" id="ARBA00004245"/>
    </source>
</evidence>
<comment type="caution">
    <text evidence="7">The sequence shown here is derived from an EMBL/GenBank/DDBJ whole genome shotgun (WGS) entry which is preliminary data.</text>
</comment>
<dbReference type="InterPro" id="IPR011004">
    <property type="entry name" value="Trimer_LpxA-like_sf"/>
</dbReference>
<gene>
    <name evidence="7" type="ORF">FSP39_025213</name>
</gene>
<dbReference type="PANTHER" id="PTHR13072">
    <property type="entry name" value="DYNACTIN 6"/>
    <property type="match status" value="1"/>
</dbReference>